<evidence type="ECO:0000313" key="3">
    <source>
        <dbReference type="Proteomes" id="UP000287651"/>
    </source>
</evidence>
<feature type="region of interest" description="Disordered" evidence="1">
    <location>
        <begin position="1"/>
        <end position="59"/>
    </location>
</feature>
<evidence type="ECO:0000256" key="1">
    <source>
        <dbReference type="SAM" id="MobiDB-lite"/>
    </source>
</evidence>
<protein>
    <submittedName>
        <fullName evidence="2">Uncharacterized protein</fullName>
    </submittedName>
</protein>
<accession>A0A427AAA0</accession>
<comment type="caution">
    <text evidence="2">The sequence shown here is derived from an EMBL/GenBank/DDBJ whole genome shotgun (WGS) entry which is preliminary data.</text>
</comment>
<reference evidence="2 3" key="1">
    <citation type="journal article" date="2014" name="Agronomy (Basel)">
        <title>A Draft Genome Sequence for Ensete ventricosum, the Drought-Tolerant Tree Against Hunger.</title>
        <authorList>
            <person name="Harrison J."/>
            <person name="Moore K.A."/>
            <person name="Paszkiewicz K."/>
            <person name="Jones T."/>
            <person name="Grant M."/>
            <person name="Ambacheew D."/>
            <person name="Muzemil S."/>
            <person name="Studholme D.J."/>
        </authorList>
    </citation>
    <scope>NUCLEOTIDE SEQUENCE [LARGE SCALE GENOMIC DNA]</scope>
</reference>
<sequence length="59" mass="6846">MDITQPRQKQKQSRFRELRGTLKSGNVPGDLRRRPRSNELSAVGDEKGEIRRQRSQPAE</sequence>
<evidence type="ECO:0000313" key="2">
    <source>
        <dbReference type="EMBL" id="RRT73165.1"/>
    </source>
</evidence>
<organism evidence="2 3">
    <name type="scientific">Ensete ventricosum</name>
    <name type="common">Abyssinian banana</name>
    <name type="synonym">Musa ensete</name>
    <dbReference type="NCBI Taxonomy" id="4639"/>
    <lineage>
        <taxon>Eukaryota</taxon>
        <taxon>Viridiplantae</taxon>
        <taxon>Streptophyta</taxon>
        <taxon>Embryophyta</taxon>
        <taxon>Tracheophyta</taxon>
        <taxon>Spermatophyta</taxon>
        <taxon>Magnoliopsida</taxon>
        <taxon>Liliopsida</taxon>
        <taxon>Zingiberales</taxon>
        <taxon>Musaceae</taxon>
        <taxon>Ensete</taxon>
    </lineage>
</organism>
<gene>
    <name evidence="2" type="ORF">B296_00011955</name>
</gene>
<name>A0A427AAA0_ENSVE</name>
<dbReference type="EMBL" id="AMZH03003175">
    <property type="protein sequence ID" value="RRT73165.1"/>
    <property type="molecule type" value="Genomic_DNA"/>
</dbReference>
<dbReference type="AlphaFoldDB" id="A0A427AAA0"/>
<proteinExistence type="predicted"/>
<dbReference type="Proteomes" id="UP000287651">
    <property type="component" value="Unassembled WGS sequence"/>
</dbReference>